<dbReference type="InParanoid" id="A0A132B7M1"/>
<accession>A0A132B7M1</accession>
<name>A0A132B7M1_MOLSC</name>
<dbReference type="GO" id="GO:0016787">
    <property type="term" value="F:hydrolase activity"/>
    <property type="evidence" value="ECO:0007669"/>
    <property type="project" value="UniProtKB-KW"/>
</dbReference>
<feature type="domain" description="AB hydrolase-1" evidence="1">
    <location>
        <begin position="1"/>
        <end position="165"/>
    </location>
</feature>
<dbReference type="SUPFAM" id="SSF53474">
    <property type="entry name" value="alpha/beta-Hydrolases"/>
    <property type="match status" value="1"/>
</dbReference>
<dbReference type="RefSeq" id="XP_018062750.1">
    <property type="nucleotide sequence ID" value="XM_018206779.1"/>
</dbReference>
<evidence type="ECO:0000313" key="2">
    <source>
        <dbReference type="EMBL" id="KUJ08395.1"/>
    </source>
</evidence>
<gene>
    <name evidence="2" type="ORF">LY89DRAFT_329919</name>
</gene>
<sequence>MPGFSQTTGPTALIALSLRKIATQITELMAYLRIPAAAFWGCSSGGLAALAILKFYPERVRNIVIHEVPFGAPDFVYALKEQSDEAVVSSCRVLFRDAMVGDPEAWDALGEEYHERLEKNYVTWIRHYAGVLENENWEAVVKDNTKRISWSVGGQSHMAFFFENVVLASKCGIDVQLLDCKHFPQVTLPDKLAQWIKSCCEKAEANCCFNETWD</sequence>
<organism evidence="2 3">
    <name type="scientific">Mollisia scopiformis</name>
    <name type="common">Conifer needle endophyte fungus</name>
    <name type="synonym">Phialocephala scopiformis</name>
    <dbReference type="NCBI Taxonomy" id="149040"/>
    <lineage>
        <taxon>Eukaryota</taxon>
        <taxon>Fungi</taxon>
        <taxon>Dikarya</taxon>
        <taxon>Ascomycota</taxon>
        <taxon>Pezizomycotina</taxon>
        <taxon>Leotiomycetes</taxon>
        <taxon>Helotiales</taxon>
        <taxon>Mollisiaceae</taxon>
        <taxon>Mollisia</taxon>
    </lineage>
</organism>
<reference evidence="2 3" key="1">
    <citation type="submission" date="2015-10" db="EMBL/GenBank/DDBJ databases">
        <title>Full genome of DAOMC 229536 Phialocephala scopiformis, a fungal endophyte of spruce producing the potent anti-insectan compound rugulosin.</title>
        <authorList>
            <consortium name="DOE Joint Genome Institute"/>
            <person name="Walker A.K."/>
            <person name="Frasz S.L."/>
            <person name="Seifert K.A."/>
            <person name="Miller J.D."/>
            <person name="Mondo S.J."/>
            <person name="Labutti K."/>
            <person name="Lipzen A."/>
            <person name="Dockter R."/>
            <person name="Kennedy M."/>
            <person name="Grigoriev I.V."/>
            <person name="Spatafora J.W."/>
        </authorList>
    </citation>
    <scope>NUCLEOTIDE SEQUENCE [LARGE SCALE GENOMIC DNA]</scope>
    <source>
        <strain evidence="2 3">CBS 120377</strain>
    </source>
</reference>
<dbReference type="Pfam" id="PF00561">
    <property type="entry name" value="Abhydrolase_1"/>
    <property type="match status" value="1"/>
</dbReference>
<dbReference type="InterPro" id="IPR000073">
    <property type="entry name" value="AB_hydrolase_1"/>
</dbReference>
<proteinExistence type="predicted"/>
<keyword evidence="3" id="KW-1185">Reference proteome</keyword>
<keyword evidence="2" id="KW-0378">Hydrolase</keyword>
<dbReference type="AlphaFoldDB" id="A0A132B7M1"/>
<dbReference type="InterPro" id="IPR029058">
    <property type="entry name" value="AB_hydrolase_fold"/>
</dbReference>
<protein>
    <submittedName>
        <fullName evidence="2">Alpha/beta-hydrolase</fullName>
    </submittedName>
</protein>
<evidence type="ECO:0000259" key="1">
    <source>
        <dbReference type="Pfam" id="PF00561"/>
    </source>
</evidence>
<dbReference type="GeneID" id="28816505"/>
<evidence type="ECO:0000313" key="3">
    <source>
        <dbReference type="Proteomes" id="UP000070700"/>
    </source>
</evidence>
<dbReference type="Gene3D" id="3.40.50.1820">
    <property type="entry name" value="alpha/beta hydrolase"/>
    <property type="match status" value="1"/>
</dbReference>
<dbReference type="KEGG" id="psco:LY89DRAFT_329919"/>
<dbReference type="EMBL" id="KQ947435">
    <property type="protein sequence ID" value="KUJ08395.1"/>
    <property type="molecule type" value="Genomic_DNA"/>
</dbReference>
<dbReference type="Proteomes" id="UP000070700">
    <property type="component" value="Unassembled WGS sequence"/>
</dbReference>
<dbReference type="OrthoDB" id="408373at2759"/>